<dbReference type="InterPro" id="IPR039058">
    <property type="entry name" value="Yippee_fam"/>
</dbReference>
<dbReference type="EMBL" id="HBNR01067999">
    <property type="protein sequence ID" value="CAE4641103.1"/>
    <property type="molecule type" value="Transcribed_RNA"/>
</dbReference>
<evidence type="ECO:0000256" key="4">
    <source>
        <dbReference type="SAM" id="MobiDB-lite"/>
    </source>
</evidence>
<comment type="similarity">
    <text evidence="1">Belongs to the yippee family.</text>
</comment>
<dbReference type="PANTHER" id="PTHR13848">
    <property type="entry name" value="PROTEIN YIPPEE-LIKE CG15309-RELATED"/>
    <property type="match status" value="1"/>
</dbReference>
<evidence type="ECO:0000256" key="1">
    <source>
        <dbReference type="ARBA" id="ARBA00005613"/>
    </source>
</evidence>
<evidence type="ECO:0000256" key="2">
    <source>
        <dbReference type="ARBA" id="ARBA00022723"/>
    </source>
</evidence>
<name>A0A7S4VZB8_9DINO</name>
<dbReference type="InterPro" id="IPR004910">
    <property type="entry name" value="Yippee/Mis18/Cereblon"/>
</dbReference>
<gene>
    <name evidence="6" type="ORF">AMON00008_LOCUS48097</name>
</gene>
<feature type="compositionally biased region" description="Low complexity" evidence="4">
    <location>
        <begin position="742"/>
        <end position="764"/>
    </location>
</feature>
<dbReference type="AlphaFoldDB" id="A0A7S4VZB8"/>
<keyword evidence="3" id="KW-0862">Zinc</keyword>
<protein>
    <recommendedName>
        <fullName evidence="5">Yippee domain-containing protein</fullName>
    </recommendedName>
</protein>
<proteinExistence type="inferred from homology"/>
<sequence>MTAGHSGMTVRLLAPVPATPQPAPAAAAAPPPPPPASAAPELAAQQVACVIRRCLAMQSRPAPFLLPEDTAQVVVDFAAASLLELLAIALVGREFHAAARRRFAHELGWLGNWSRGTRSIEFGAAGLPQLLAPQVAQQFVSLPELLLSSPGLLEEAREEPSFRAFAPFGEDEALLHCQDCSTPILKADDIISSNYRIMTGRAYLTSAAHNIAVSEDTHEAHYTTGQYTVRDVSCARCSLKLGITYVGALDNQNHYKVGKFLVGQHLLVRPVCCLLRSRRLPAELPMPLCPRCHRTAARGALQLVHLTTFGLSLSRTRQLYELLLRQSALEAIAEPKEKAARRRIWAAPRALLTWCLPLFRKSPAACSYESLARLGLDPSELIPRLGVDLWQEAVRERFGMLDALQELIQGEHTSSPLAAVVRFISAVVRVARTAAPSGASRLERVPLLLQILPALVSPSRADALRGARGLALAVRREWLAPLSLAAGGAKAEGALSGADVEAIARGIAAHAAEGILEHLHAAAAAAAAPGGARLEMPVEGLPFGTPAPPSPLLRPRRSLSGMSSPLPGSPSDRRTASSRSDSGAGLGLGFITDEEPMSETTSVSSTDELLLQCMACGNPVLKADDILSSNYRIMTGPAYLVGSAYNVQLSPEVHEAVYTSGQYTVRGASCVRCSARLGVMYAGAADAPNQYKVGKFLMGQDQLLLPPSGAALPKDEQALYKQLLDLMNHGSILPVDVTPEAAGRGTATRAGDPTPAAAQVPAAPRGDRDPLVGGLGAAAAPGAPHPARQRLVVTIRRYIRCIFPVVHFVPVANPWANAARRQSPPAGPARHAPRPVPHVAS</sequence>
<feature type="domain" description="Yippee" evidence="5">
    <location>
        <begin position="609"/>
        <end position="707"/>
    </location>
</feature>
<organism evidence="6">
    <name type="scientific">Alexandrium monilatum</name>
    <dbReference type="NCBI Taxonomy" id="311494"/>
    <lineage>
        <taxon>Eukaryota</taxon>
        <taxon>Sar</taxon>
        <taxon>Alveolata</taxon>
        <taxon>Dinophyceae</taxon>
        <taxon>Gonyaulacales</taxon>
        <taxon>Pyrocystaceae</taxon>
        <taxon>Alexandrium</taxon>
    </lineage>
</organism>
<evidence type="ECO:0000313" key="6">
    <source>
        <dbReference type="EMBL" id="CAE4641103.1"/>
    </source>
</evidence>
<evidence type="ECO:0000259" key="5">
    <source>
        <dbReference type="PROSITE" id="PS51792"/>
    </source>
</evidence>
<keyword evidence="2" id="KW-0479">Metal-binding</keyword>
<reference evidence="6" key="1">
    <citation type="submission" date="2021-01" db="EMBL/GenBank/DDBJ databases">
        <authorList>
            <person name="Corre E."/>
            <person name="Pelletier E."/>
            <person name="Niang G."/>
            <person name="Scheremetjew M."/>
            <person name="Finn R."/>
            <person name="Kale V."/>
            <person name="Holt S."/>
            <person name="Cochrane G."/>
            <person name="Meng A."/>
            <person name="Brown T."/>
            <person name="Cohen L."/>
        </authorList>
    </citation>
    <scope>NUCLEOTIDE SEQUENCE</scope>
    <source>
        <strain evidence="6">CCMP3105</strain>
    </source>
</reference>
<dbReference type="Pfam" id="PF03226">
    <property type="entry name" value="Yippee-Mis18"/>
    <property type="match status" value="1"/>
</dbReference>
<feature type="domain" description="Yippee" evidence="5">
    <location>
        <begin position="173"/>
        <end position="271"/>
    </location>
</feature>
<dbReference type="GO" id="GO:0046872">
    <property type="term" value="F:metal ion binding"/>
    <property type="evidence" value="ECO:0007669"/>
    <property type="project" value="UniProtKB-KW"/>
</dbReference>
<feature type="region of interest" description="Disordered" evidence="4">
    <location>
        <begin position="742"/>
        <end position="783"/>
    </location>
</feature>
<accession>A0A7S4VZB8</accession>
<evidence type="ECO:0000256" key="3">
    <source>
        <dbReference type="ARBA" id="ARBA00022833"/>
    </source>
</evidence>
<dbReference type="InterPro" id="IPR034751">
    <property type="entry name" value="Yippee"/>
</dbReference>
<dbReference type="PROSITE" id="PS51792">
    <property type="entry name" value="YIPPEE"/>
    <property type="match status" value="2"/>
</dbReference>
<feature type="compositionally biased region" description="Low complexity" evidence="4">
    <location>
        <begin position="558"/>
        <end position="570"/>
    </location>
</feature>
<feature type="region of interest" description="Disordered" evidence="4">
    <location>
        <begin position="539"/>
        <end position="603"/>
    </location>
</feature>
<feature type="region of interest" description="Disordered" evidence="4">
    <location>
        <begin position="818"/>
        <end position="841"/>
    </location>
</feature>